<dbReference type="InterPro" id="IPR004401">
    <property type="entry name" value="YbaB/EbfC"/>
</dbReference>
<evidence type="ECO:0000313" key="3">
    <source>
        <dbReference type="Proteomes" id="UP000250242"/>
    </source>
</evidence>
<name>A0A2X1ULD9_9BURK</name>
<dbReference type="GO" id="GO:0003677">
    <property type="term" value="F:DNA binding"/>
    <property type="evidence" value="ECO:0007669"/>
    <property type="project" value="UniProtKB-UniRule"/>
</dbReference>
<gene>
    <name evidence="2" type="ORF">NCTC11009_01175</name>
</gene>
<dbReference type="InterPro" id="IPR036894">
    <property type="entry name" value="YbaB-like_sf"/>
</dbReference>
<dbReference type="AlphaFoldDB" id="A0A2X1ULD9"/>
<dbReference type="Gene3D" id="3.30.1310.10">
    <property type="entry name" value="Nucleoid-associated protein YbaB-like domain"/>
    <property type="match status" value="1"/>
</dbReference>
<dbReference type="GO" id="GO:0005829">
    <property type="term" value="C:cytosol"/>
    <property type="evidence" value="ECO:0007669"/>
    <property type="project" value="TreeGrafter"/>
</dbReference>
<organism evidence="2 3">
    <name type="scientific">Oligella urethralis</name>
    <dbReference type="NCBI Taxonomy" id="90245"/>
    <lineage>
        <taxon>Bacteria</taxon>
        <taxon>Pseudomonadati</taxon>
        <taxon>Pseudomonadota</taxon>
        <taxon>Betaproteobacteria</taxon>
        <taxon>Burkholderiales</taxon>
        <taxon>Alcaligenaceae</taxon>
        <taxon>Oligella</taxon>
    </lineage>
</organism>
<comment type="subcellular location">
    <subcellularLocation>
        <location evidence="1">Cytoplasm</location>
        <location evidence="1">Nucleoid</location>
    </subcellularLocation>
</comment>
<dbReference type="Pfam" id="PF02575">
    <property type="entry name" value="YbaB_DNA_bd"/>
    <property type="match status" value="1"/>
</dbReference>
<comment type="subunit">
    <text evidence="1">Homodimer.</text>
</comment>
<dbReference type="HAMAP" id="MF_00274">
    <property type="entry name" value="DNA_YbaB_EbfC"/>
    <property type="match status" value="1"/>
</dbReference>
<dbReference type="SUPFAM" id="SSF82607">
    <property type="entry name" value="YbaB-like"/>
    <property type="match status" value="1"/>
</dbReference>
<dbReference type="Proteomes" id="UP000250242">
    <property type="component" value="Unassembled WGS sequence"/>
</dbReference>
<dbReference type="PIRSF" id="PIRSF004555">
    <property type="entry name" value="UCP004555"/>
    <property type="match status" value="1"/>
</dbReference>
<proteinExistence type="inferred from homology"/>
<sequence>MIMKNQLAGLMKQAQKMQEDVKKAQEALANIEVEGAAGGGLVKVTMTCRNDVRRVSIDPSLLEDDKDMLEDLTAAAFNDALRKAQAMADEKMAAATAGMPMPPGMKFPF</sequence>
<keyword evidence="1 2" id="KW-0238">DNA-binding</keyword>
<dbReference type="GO" id="GO:0043590">
    <property type="term" value="C:bacterial nucleoid"/>
    <property type="evidence" value="ECO:0007669"/>
    <property type="project" value="UniProtKB-UniRule"/>
</dbReference>
<evidence type="ECO:0000256" key="1">
    <source>
        <dbReference type="HAMAP-Rule" id="MF_00274"/>
    </source>
</evidence>
<dbReference type="EMBL" id="UATH01000001">
    <property type="protein sequence ID" value="SPY07959.1"/>
    <property type="molecule type" value="Genomic_DNA"/>
</dbReference>
<evidence type="ECO:0000313" key="2">
    <source>
        <dbReference type="EMBL" id="SPY07959.1"/>
    </source>
</evidence>
<dbReference type="PANTHER" id="PTHR33449">
    <property type="entry name" value="NUCLEOID-ASSOCIATED PROTEIN YBAB"/>
    <property type="match status" value="1"/>
</dbReference>
<reference evidence="2 3" key="1">
    <citation type="submission" date="2018-06" db="EMBL/GenBank/DDBJ databases">
        <authorList>
            <consortium name="Pathogen Informatics"/>
            <person name="Doyle S."/>
        </authorList>
    </citation>
    <scope>NUCLEOTIDE SEQUENCE [LARGE SCALE GENOMIC DNA]</scope>
    <source>
        <strain evidence="2 3">NCTC11009</strain>
    </source>
</reference>
<dbReference type="PANTHER" id="PTHR33449:SF1">
    <property type="entry name" value="NUCLEOID-ASSOCIATED PROTEIN YBAB"/>
    <property type="match status" value="1"/>
</dbReference>
<accession>A0A2X1ULD9</accession>
<dbReference type="NCBIfam" id="TIGR00103">
    <property type="entry name" value="DNA_YbaB_EbfC"/>
    <property type="match status" value="1"/>
</dbReference>
<keyword evidence="1" id="KW-0963">Cytoplasm</keyword>
<comment type="similarity">
    <text evidence="1">Belongs to the YbaB/EbfC family.</text>
</comment>
<comment type="function">
    <text evidence="1">Binds to DNA and alters its conformation. May be involved in regulation of gene expression, nucleoid organization and DNA protection.</text>
</comment>
<protein>
    <recommendedName>
        <fullName evidence="1">Nucleoid-associated protein NCTC11009_01175</fullName>
    </recommendedName>
</protein>